<accession>A0A6J7PLU7</accession>
<evidence type="ECO:0000313" key="1">
    <source>
        <dbReference type="EMBL" id="CAB5002914.1"/>
    </source>
</evidence>
<reference evidence="1" key="1">
    <citation type="submission" date="2020-05" db="EMBL/GenBank/DDBJ databases">
        <authorList>
            <person name="Chiriac C."/>
            <person name="Salcher M."/>
            <person name="Ghai R."/>
            <person name="Kavagutti S V."/>
        </authorList>
    </citation>
    <scope>NUCLEOTIDE SEQUENCE</scope>
</reference>
<organism evidence="1">
    <name type="scientific">freshwater metagenome</name>
    <dbReference type="NCBI Taxonomy" id="449393"/>
    <lineage>
        <taxon>unclassified sequences</taxon>
        <taxon>metagenomes</taxon>
        <taxon>ecological metagenomes</taxon>
    </lineage>
</organism>
<protein>
    <submittedName>
        <fullName evidence="1">Unannotated protein</fullName>
    </submittedName>
</protein>
<dbReference type="EMBL" id="CAFBOG010000346">
    <property type="protein sequence ID" value="CAB5002914.1"/>
    <property type="molecule type" value="Genomic_DNA"/>
</dbReference>
<proteinExistence type="predicted"/>
<gene>
    <name evidence="1" type="ORF">UFOPK3914_02258</name>
</gene>
<sequence length="85" mass="8893">MLVQISLHGGASTAQGATPGTPLAAASDAFAQAGFSVTLDTADEEIFQIWLGLVENNGEQMFSLVIDPESELVDSIDVPGTYFCD</sequence>
<dbReference type="AlphaFoldDB" id="A0A6J7PLU7"/>
<name>A0A6J7PLU7_9ZZZZ</name>